<feature type="transmembrane region" description="Helical" evidence="5">
    <location>
        <begin position="6"/>
        <end position="24"/>
    </location>
</feature>
<evidence type="ECO:0000256" key="2">
    <source>
        <dbReference type="ARBA" id="ARBA00022692"/>
    </source>
</evidence>
<comment type="caution">
    <text evidence="6">The sequence shown here is derived from an EMBL/GenBank/DDBJ whole genome shotgun (WGS) entry which is preliminary data.</text>
</comment>
<dbReference type="EMBL" id="SDWV01000016">
    <property type="protein sequence ID" value="RYC07252.1"/>
    <property type="molecule type" value="Genomic_DNA"/>
</dbReference>
<name>A0A4Q2SNQ0_9ACTN</name>
<dbReference type="Proteomes" id="UP000291101">
    <property type="component" value="Unassembled WGS sequence"/>
</dbReference>
<keyword evidence="3 5" id="KW-1133">Transmembrane helix</keyword>
<dbReference type="RefSeq" id="WP_129427755.1">
    <property type="nucleotide sequence ID" value="NZ_SDWV01000016.1"/>
</dbReference>
<evidence type="ECO:0000256" key="4">
    <source>
        <dbReference type="ARBA" id="ARBA00023136"/>
    </source>
</evidence>
<dbReference type="GO" id="GO:0016020">
    <property type="term" value="C:membrane"/>
    <property type="evidence" value="ECO:0007669"/>
    <property type="project" value="UniProtKB-SubCell"/>
</dbReference>
<comment type="subcellular location">
    <subcellularLocation>
        <location evidence="1">Membrane</location>
        <topology evidence="1">Multi-pass membrane protein</topology>
    </subcellularLocation>
</comment>
<organism evidence="6 7">
    <name type="scientific">Nocardioides zhouii</name>
    <dbReference type="NCBI Taxonomy" id="1168729"/>
    <lineage>
        <taxon>Bacteria</taxon>
        <taxon>Bacillati</taxon>
        <taxon>Actinomycetota</taxon>
        <taxon>Actinomycetes</taxon>
        <taxon>Propionibacteriales</taxon>
        <taxon>Nocardioidaceae</taxon>
        <taxon>Nocardioides</taxon>
    </lineage>
</organism>
<feature type="transmembrane region" description="Helical" evidence="5">
    <location>
        <begin position="71"/>
        <end position="90"/>
    </location>
</feature>
<feature type="transmembrane region" description="Helical" evidence="5">
    <location>
        <begin position="97"/>
        <end position="118"/>
    </location>
</feature>
<dbReference type="AlphaFoldDB" id="A0A4Q2SNQ0"/>
<reference evidence="6 7" key="1">
    <citation type="submission" date="2019-01" db="EMBL/GenBank/DDBJ databases">
        <title>Novel species of Nocardioides.</title>
        <authorList>
            <person name="Liu Q."/>
            <person name="X Y.-H."/>
        </authorList>
    </citation>
    <scope>NUCLEOTIDE SEQUENCE [LARGE SCALE GENOMIC DNA]</scope>
    <source>
        <strain evidence="6 7">HLT2-9</strain>
    </source>
</reference>
<evidence type="ECO:0000313" key="6">
    <source>
        <dbReference type="EMBL" id="RYC07252.1"/>
    </source>
</evidence>
<accession>A0A4Q2SNQ0</accession>
<keyword evidence="4 5" id="KW-0472">Membrane</keyword>
<proteinExistence type="predicted"/>
<gene>
    <name evidence="6" type="ORF">EUA94_15325</name>
</gene>
<keyword evidence="7" id="KW-1185">Reference proteome</keyword>
<keyword evidence="2 5" id="KW-0812">Transmembrane</keyword>
<evidence type="ECO:0000256" key="3">
    <source>
        <dbReference type="ARBA" id="ARBA00022989"/>
    </source>
</evidence>
<dbReference type="Pfam" id="PF13564">
    <property type="entry name" value="DoxX_2"/>
    <property type="match status" value="1"/>
</dbReference>
<dbReference type="OrthoDB" id="3790625at2"/>
<sequence>MNITLWIIAIVLAVAFGAAGFMKATTPKAKLAENMDWVEDFSERTVKLIGVVEILGAIGLVMPAALDIAPVLTPLAASGLALTMVLAAATHARRKEFSMIGVNVVLGGLALFVAIMRFGSQSF</sequence>
<protein>
    <submittedName>
        <fullName evidence="6">DoxX family protein</fullName>
    </submittedName>
</protein>
<evidence type="ECO:0000313" key="7">
    <source>
        <dbReference type="Proteomes" id="UP000291101"/>
    </source>
</evidence>
<dbReference type="InterPro" id="IPR032808">
    <property type="entry name" value="DoxX"/>
</dbReference>
<evidence type="ECO:0000256" key="5">
    <source>
        <dbReference type="SAM" id="Phobius"/>
    </source>
</evidence>
<evidence type="ECO:0000256" key="1">
    <source>
        <dbReference type="ARBA" id="ARBA00004141"/>
    </source>
</evidence>